<evidence type="ECO:0000256" key="1">
    <source>
        <dbReference type="ARBA" id="ARBA00023015"/>
    </source>
</evidence>
<evidence type="ECO:0000259" key="5">
    <source>
        <dbReference type="PROSITE" id="PS51486"/>
    </source>
</evidence>
<keyword evidence="1" id="KW-0805">Transcription regulation</keyword>
<keyword evidence="7" id="KW-1185">Reference proteome</keyword>
<feature type="region of interest" description="Disordered" evidence="4">
    <location>
        <begin position="43"/>
        <end position="120"/>
    </location>
</feature>
<feature type="compositionally biased region" description="Polar residues" evidence="4">
    <location>
        <begin position="55"/>
        <end position="74"/>
    </location>
</feature>
<feature type="region of interest" description="Disordered" evidence="4">
    <location>
        <begin position="145"/>
        <end position="231"/>
    </location>
</feature>
<dbReference type="Proteomes" id="UP001162164">
    <property type="component" value="Unassembled WGS sequence"/>
</dbReference>
<proteinExistence type="predicted"/>
<dbReference type="PROSITE" id="PS51486">
    <property type="entry name" value="REKLES"/>
    <property type="match status" value="1"/>
</dbReference>
<evidence type="ECO:0000256" key="4">
    <source>
        <dbReference type="SAM" id="MobiDB-lite"/>
    </source>
</evidence>
<dbReference type="InterPro" id="IPR023334">
    <property type="entry name" value="REKLES_domain"/>
</dbReference>
<feature type="compositionally biased region" description="Low complexity" evidence="4">
    <location>
        <begin position="75"/>
        <end position="97"/>
    </location>
</feature>
<organism evidence="6 7">
    <name type="scientific">Molorchus minor</name>
    <dbReference type="NCBI Taxonomy" id="1323400"/>
    <lineage>
        <taxon>Eukaryota</taxon>
        <taxon>Metazoa</taxon>
        <taxon>Ecdysozoa</taxon>
        <taxon>Arthropoda</taxon>
        <taxon>Hexapoda</taxon>
        <taxon>Insecta</taxon>
        <taxon>Pterygota</taxon>
        <taxon>Neoptera</taxon>
        <taxon>Endopterygota</taxon>
        <taxon>Coleoptera</taxon>
        <taxon>Polyphaga</taxon>
        <taxon>Cucujiformia</taxon>
        <taxon>Chrysomeloidea</taxon>
        <taxon>Cerambycidae</taxon>
        <taxon>Lamiinae</taxon>
        <taxon>Monochamini</taxon>
        <taxon>Molorchus</taxon>
    </lineage>
</organism>
<dbReference type="EMBL" id="JAPWTJ010001503">
    <property type="protein sequence ID" value="KAJ8971283.1"/>
    <property type="molecule type" value="Genomic_DNA"/>
</dbReference>
<sequence>MSLLKDFELTKLIMQLGLTYMKYLYPYECEKRRLSTPAELQAAIDGNRREGRRSSYGQYDSIQRSPNPGLQMTPLSLVSQQQQQQLAARMMSSSMSLHNGAHHPSHPQPMGQPMNGGPLPGLAPSEFEARMLEYMKLLNKEMRSSAATPPIQGDISPPNIASPLNPLRNEPINLSEPSTAVKRDPECRESPPPAKRLSKETEEPEPPKPLSPSTHIKINSRGDSRNGDNSLVVSMELNGVTYQGVLFAQSPTPTNSGRTALAS</sequence>
<reference evidence="6" key="1">
    <citation type="journal article" date="2023" name="Insect Mol. Biol.">
        <title>Genome sequencing provides insights into the evolution of gene families encoding plant cell wall-degrading enzymes in longhorned beetles.</title>
        <authorList>
            <person name="Shin N.R."/>
            <person name="Okamura Y."/>
            <person name="Kirsch R."/>
            <person name="Pauchet Y."/>
        </authorList>
    </citation>
    <scope>NUCLEOTIDE SEQUENCE</scope>
    <source>
        <strain evidence="6">MMC_N1</strain>
    </source>
</reference>
<evidence type="ECO:0000313" key="6">
    <source>
        <dbReference type="EMBL" id="KAJ8971283.1"/>
    </source>
</evidence>
<evidence type="ECO:0000313" key="7">
    <source>
        <dbReference type="Proteomes" id="UP001162164"/>
    </source>
</evidence>
<feature type="compositionally biased region" description="Low complexity" evidence="4">
    <location>
        <begin position="108"/>
        <end position="120"/>
    </location>
</feature>
<feature type="domain" description="REKLES" evidence="5">
    <location>
        <begin position="165"/>
        <end position="253"/>
    </location>
</feature>
<dbReference type="InterPro" id="IPR036431">
    <property type="entry name" value="ARID_dom_sf"/>
</dbReference>
<dbReference type="InterPro" id="IPR045147">
    <property type="entry name" value="ARI3A/B/C"/>
</dbReference>
<accession>A0ABQ9J1Y1</accession>
<dbReference type="PANTHER" id="PTHR15348:SF0">
    <property type="entry name" value="PROTEIN DEAD RINGER"/>
    <property type="match status" value="1"/>
</dbReference>
<evidence type="ECO:0000256" key="3">
    <source>
        <dbReference type="ARBA" id="ARBA00023242"/>
    </source>
</evidence>
<protein>
    <recommendedName>
        <fullName evidence="5">REKLES domain-containing protein</fullName>
    </recommendedName>
</protein>
<keyword evidence="2" id="KW-0804">Transcription</keyword>
<evidence type="ECO:0000256" key="2">
    <source>
        <dbReference type="ARBA" id="ARBA00023163"/>
    </source>
</evidence>
<dbReference type="Gene3D" id="1.10.150.60">
    <property type="entry name" value="ARID DNA-binding domain"/>
    <property type="match status" value="1"/>
</dbReference>
<comment type="caution">
    <text evidence="6">The sequence shown here is derived from an EMBL/GenBank/DDBJ whole genome shotgun (WGS) entry which is preliminary data.</text>
</comment>
<name>A0ABQ9J1Y1_9CUCU</name>
<dbReference type="PANTHER" id="PTHR15348">
    <property type="entry name" value="AT-RICH INTERACTIVE DOMAIN-CONTAINING PROTEIN ARID DOMAIN- CONTAINING PROTEIN DEAD RINGER PROTEIN B-CELL REGULATOR OF IGH TRANSCRIPTION BRIGHT"/>
    <property type="match status" value="1"/>
</dbReference>
<gene>
    <name evidence="6" type="ORF">NQ317_019124</name>
</gene>
<keyword evidence="3" id="KW-0539">Nucleus</keyword>